<keyword evidence="2" id="KW-1185">Reference proteome</keyword>
<dbReference type="EMBL" id="JAWNGG020000017">
    <property type="protein sequence ID" value="KAK9308800.1"/>
    <property type="molecule type" value="Genomic_DNA"/>
</dbReference>
<organism evidence="1 2">
    <name type="scientific">Tetragonisca angustula</name>
    <dbReference type="NCBI Taxonomy" id="166442"/>
    <lineage>
        <taxon>Eukaryota</taxon>
        <taxon>Metazoa</taxon>
        <taxon>Ecdysozoa</taxon>
        <taxon>Arthropoda</taxon>
        <taxon>Hexapoda</taxon>
        <taxon>Insecta</taxon>
        <taxon>Pterygota</taxon>
        <taxon>Neoptera</taxon>
        <taxon>Endopterygota</taxon>
        <taxon>Hymenoptera</taxon>
        <taxon>Apocrita</taxon>
        <taxon>Aculeata</taxon>
        <taxon>Apoidea</taxon>
        <taxon>Anthophila</taxon>
        <taxon>Apidae</taxon>
        <taxon>Tetragonisca</taxon>
    </lineage>
</organism>
<accession>A0AAW1AG39</accession>
<reference evidence="1 2" key="1">
    <citation type="submission" date="2024-05" db="EMBL/GenBank/DDBJ databases">
        <title>The nuclear and mitochondrial genome assemblies of Tetragonisca angustula (Apidae: Meliponini), a tiny yet remarkable pollinator in the Neotropics.</title>
        <authorList>
            <person name="Ferrari R."/>
            <person name="Ricardo P.C."/>
            <person name="Dias F.C."/>
            <person name="Araujo N.S."/>
            <person name="Soares D.O."/>
            <person name="Zhou Q.-S."/>
            <person name="Zhu C.-D."/>
            <person name="Coutinho L."/>
            <person name="Airas M.C."/>
            <person name="Batista T.M."/>
        </authorList>
    </citation>
    <scope>NUCLEOTIDE SEQUENCE [LARGE SCALE GENOMIC DNA]</scope>
    <source>
        <strain evidence="1">ASF017062</strain>
        <tissue evidence="1">Abdomen</tissue>
    </source>
</reference>
<name>A0AAW1AG39_9HYME</name>
<evidence type="ECO:0000313" key="2">
    <source>
        <dbReference type="Proteomes" id="UP001432146"/>
    </source>
</evidence>
<dbReference type="Proteomes" id="UP001432146">
    <property type="component" value="Unassembled WGS sequence"/>
</dbReference>
<evidence type="ECO:0000313" key="1">
    <source>
        <dbReference type="EMBL" id="KAK9308800.1"/>
    </source>
</evidence>
<sequence length="113" mass="12984">MYFVKIARPDPAETVSLNLRQSTFAVTHVSFEDPWFDRLSGPCRTTRTMLAVQTANCYAVLANLVSKRSKILPLRELYEFARTSGEIKLSCKKWDEMFNDSVPWIPSKHNRTG</sequence>
<dbReference type="AlphaFoldDB" id="A0AAW1AG39"/>
<proteinExistence type="predicted"/>
<gene>
    <name evidence="1" type="ORF">QLX08_001392</name>
</gene>
<comment type="caution">
    <text evidence="1">The sequence shown here is derived from an EMBL/GenBank/DDBJ whole genome shotgun (WGS) entry which is preliminary data.</text>
</comment>
<protein>
    <submittedName>
        <fullName evidence="1">Uncharacterized protein</fullName>
    </submittedName>
</protein>